<keyword evidence="4" id="KW-1185">Reference proteome</keyword>
<proteinExistence type="inferred from homology"/>
<evidence type="ECO:0000313" key="4">
    <source>
        <dbReference type="Proteomes" id="UP000199093"/>
    </source>
</evidence>
<gene>
    <name evidence="3" type="ORF">SAMN04487993_101220</name>
</gene>
<dbReference type="STRING" id="555512.SAMN04487993_101220"/>
<evidence type="ECO:0000256" key="2">
    <source>
        <dbReference type="ARBA" id="ARBA00022679"/>
    </source>
</evidence>
<dbReference type="Pfam" id="PF01144">
    <property type="entry name" value="CoA_trans"/>
    <property type="match status" value="1"/>
</dbReference>
<protein>
    <submittedName>
        <fullName evidence="3">3-oxoadipate CoA-transferase, beta subunit</fullName>
    </submittedName>
</protein>
<name>A0A1G8PA98_9RHOB</name>
<accession>A0A1G8PA98</accession>
<dbReference type="AlphaFoldDB" id="A0A1G8PA98"/>
<dbReference type="SUPFAM" id="SSF100950">
    <property type="entry name" value="NagB/RpiA/CoA transferase-like"/>
    <property type="match status" value="1"/>
</dbReference>
<dbReference type="NCBIfam" id="TIGR02428">
    <property type="entry name" value="pcaJ_scoB_fam"/>
    <property type="match status" value="1"/>
</dbReference>
<reference evidence="3 4" key="1">
    <citation type="submission" date="2016-10" db="EMBL/GenBank/DDBJ databases">
        <authorList>
            <person name="de Groot N.N."/>
        </authorList>
    </citation>
    <scope>NUCLEOTIDE SEQUENCE [LARGE SCALE GENOMIC DNA]</scope>
    <source>
        <strain evidence="3 4">DSM 26424</strain>
    </source>
</reference>
<comment type="similarity">
    <text evidence="1">Belongs to the 3-oxoacid CoA-transferase subunit B family.</text>
</comment>
<sequence length="222" mass="23609">MTTVLNLNGARLTALEDAELAARVAQDIPDGAYVNLGIGKPTHVSAYVPEGREVIYHSENGILGVGPTPPEGEEDLELIDASKRYVTAAPGAAYFEHSDSFAMMRGGHIDIAVLGAYQVAETGDLANWATLDEKFPPAVGGAMDLVVGVPRILVMMRHVNHDGTPKLLKRCTYPLTGLGVVSRVYTDLAVLDVTPGGFRVVELTKGNSLEDVQAVTEAKLLT</sequence>
<dbReference type="PANTHER" id="PTHR13707">
    <property type="entry name" value="KETOACID-COENZYME A TRANSFERASE"/>
    <property type="match status" value="1"/>
</dbReference>
<keyword evidence="2 3" id="KW-0808">Transferase</keyword>
<dbReference type="SMART" id="SM00882">
    <property type="entry name" value="CoA_trans"/>
    <property type="match status" value="1"/>
</dbReference>
<dbReference type="EMBL" id="FNEJ01000012">
    <property type="protein sequence ID" value="SDI89429.1"/>
    <property type="molecule type" value="Genomic_DNA"/>
</dbReference>
<dbReference type="InterPro" id="IPR004165">
    <property type="entry name" value="CoA_trans_fam_I"/>
</dbReference>
<dbReference type="RefSeq" id="WP_207543631.1">
    <property type="nucleotide sequence ID" value="NZ_FNEJ01000012.1"/>
</dbReference>
<dbReference type="Proteomes" id="UP000199093">
    <property type="component" value="Unassembled WGS sequence"/>
</dbReference>
<organism evidence="3 4">
    <name type="scientific">Salipiger marinus</name>
    <dbReference type="NCBI Taxonomy" id="555512"/>
    <lineage>
        <taxon>Bacteria</taxon>
        <taxon>Pseudomonadati</taxon>
        <taxon>Pseudomonadota</taxon>
        <taxon>Alphaproteobacteria</taxon>
        <taxon>Rhodobacterales</taxon>
        <taxon>Roseobacteraceae</taxon>
        <taxon>Salipiger</taxon>
    </lineage>
</organism>
<dbReference type="Gene3D" id="3.40.1080.10">
    <property type="entry name" value="Glutaconate Coenzyme A-transferase"/>
    <property type="match status" value="1"/>
</dbReference>
<evidence type="ECO:0000256" key="1">
    <source>
        <dbReference type="ARBA" id="ARBA00007047"/>
    </source>
</evidence>
<dbReference type="PANTHER" id="PTHR13707:SF57">
    <property type="entry name" value="SUCCINYL-COA:3-KETOACID COENZYME A TRANSFERASE SUBUNIT B-RELATED"/>
    <property type="match status" value="1"/>
</dbReference>
<dbReference type="InterPro" id="IPR012791">
    <property type="entry name" value="3-oxoacid_CoA-transf_B"/>
</dbReference>
<dbReference type="InterPro" id="IPR037171">
    <property type="entry name" value="NagB/RpiA_transferase-like"/>
</dbReference>
<evidence type="ECO:0000313" key="3">
    <source>
        <dbReference type="EMBL" id="SDI89429.1"/>
    </source>
</evidence>
<dbReference type="GO" id="GO:0008410">
    <property type="term" value="F:CoA-transferase activity"/>
    <property type="evidence" value="ECO:0007669"/>
    <property type="project" value="InterPro"/>
</dbReference>